<dbReference type="InterPro" id="IPR052573">
    <property type="entry name" value="DnaJ_C_subfamily_28"/>
</dbReference>
<dbReference type="PANTHER" id="PTHR39158:SF1">
    <property type="entry name" value="DNAJ HOMOLOG SUBFAMILY C MEMBER 28"/>
    <property type="match status" value="1"/>
</dbReference>
<dbReference type="EMBL" id="JAPWTK010000014">
    <property type="protein sequence ID" value="KAJ8959039.1"/>
    <property type="molecule type" value="Genomic_DNA"/>
</dbReference>
<keyword evidence="3" id="KW-1185">Reference proteome</keyword>
<sequence length="374" mass="43286">MAWCLLTRRGTALKNNVARFAIFNKKIDYKKCYKILEIEESSDQEQIRAAYLTMVKRYHPDSGTEEANAEKFQEVDKAFKILIKKKSQERWDVEEAKKGLISSYFSPKCNSAYSSPTQAVPELRGHRVRQSLSETEAVHQGASHESGGERVRARVSKAQADEHSVLNKNRIYETWEKVPLKHKIKTKHGFDRLVEDLIQESMSKGEFNNLKGCGKPLPSYQNKNPYVDFVTHKINEVLIDNGFAPEWITLQKEIRKEANQLRDDLVMERQYFGPYPLSVEENIDWSERVYQYTKVVDAINRKITKFNLVVPVLNKQMLHISLQNEAQKAMVNGKSCEDFSFGDVRRKDKYKQEDNSADSSVNLFGIIDYLFKGK</sequence>
<dbReference type="InterPro" id="IPR018961">
    <property type="entry name" value="DnaJ_homolog_subfam-C_membr-28"/>
</dbReference>
<dbReference type="InterPro" id="IPR001623">
    <property type="entry name" value="DnaJ_domain"/>
</dbReference>
<reference evidence="2" key="1">
    <citation type="journal article" date="2023" name="Insect Mol. Biol.">
        <title>Genome sequencing provides insights into the evolution of gene families encoding plant cell wall-degrading enzymes in longhorned beetles.</title>
        <authorList>
            <person name="Shin N.R."/>
            <person name="Okamura Y."/>
            <person name="Kirsch R."/>
            <person name="Pauchet Y."/>
        </authorList>
    </citation>
    <scope>NUCLEOTIDE SEQUENCE</scope>
    <source>
        <strain evidence="2">AMC_N1</strain>
    </source>
</reference>
<comment type="caution">
    <text evidence="2">The sequence shown here is derived from an EMBL/GenBank/DDBJ whole genome shotgun (WGS) entry which is preliminary data.</text>
</comment>
<dbReference type="AlphaFoldDB" id="A0AAV8Z4G4"/>
<dbReference type="PANTHER" id="PTHR39158">
    <property type="entry name" value="OS08G0560600 PROTEIN"/>
    <property type="match status" value="1"/>
</dbReference>
<dbReference type="Pfam" id="PF09350">
    <property type="entry name" value="DJC28_CD"/>
    <property type="match status" value="1"/>
</dbReference>
<dbReference type="CDD" id="cd06257">
    <property type="entry name" value="DnaJ"/>
    <property type="match status" value="1"/>
</dbReference>
<dbReference type="PROSITE" id="PS50076">
    <property type="entry name" value="DNAJ_2"/>
    <property type="match status" value="1"/>
</dbReference>
<proteinExistence type="predicted"/>
<evidence type="ECO:0000313" key="2">
    <source>
        <dbReference type="EMBL" id="KAJ8959039.1"/>
    </source>
</evidence>
<dbReference type="SMART" id="SM00271">
    <property type="entry name" value="DnaJ"/>
    <property type="match status" value="1"/>
</dbReference>
<dbReference type="SUPFAM" id="SSF46565">
    <property type="entry name" value="Chaperone J-domain"/>
    <property type="match status" value="1"/>
</dbReference>
<dbReference type="Proteomes" id="UP001162162">
    <property type="component" value="Unassembled WGS sequence"/>
</dbReference>
<organism evidence="2 3">
    <name type="scientific">Aromia moschata</name>
    <dbReference type="NCBI Taxonomy" id="1265417"/>
    <lineage>
        <taxon>Eukaryota</taxon>
        <taxon>Metazoa</taxon>
        <taxon>Ecdysozoa</taxon>
        <taxon>Arthropoda</taxon>
        <taxon>Hexapoda</taxon>
        <taxon>Insecta</taxon>
        <taxon>Pterygota</taxon>
        <taxon>Neoptera</taxon>
        <taxon>Endopterygota</taxon>
        <taxon>Coleoptera</taxon>
        <taxon>Polyphaga</taxon>
        <taxon>Cucujiformia</taxon>
        <taxon>Chrysomeloidea</taxon>
        <taxon>Cerambycidae</taxon>
        <taxon>Cerambycinae</taxon>
        <taxon>Callichromatini</taxon>
        <taxon>Aromia</taxon>
    </lineage>
</organism>
<protein>
    <recommendedName>
        <fullName evidence="1">J domain-containing protein</fullName>
    </recommendedName>
</protein>
<evidence type="ECO:0000259" key="1">
    <source>
        <dbReference type="PROSITE" id="PS50076"/>
    </source>
</evidence>
<feature type="domain" description="J" evidence="1">
    <location>
        <begin position="31"/>
        <end position="95"/>
    </location>
</feature>
<dbReference type="Gene3D" id="1.10.287.110">
    <property type="entry name" value="DnaJ domain"/>
    <property type="match status" value="1"/>
</dbReference>
<name>A0AAV8Z4G4_9CUCU</name>
<evidence type="ECO:0000313" key="3">
    <source>
        <dbReference type="Proteomes" id="UP001162162"/>
    </source>
</evidence>
<dbReference type="InterPro" id="IPR036869">
    <property type="entry name" value="J_dom_sf"/>
</dbReference>
<dbReference type="PRINTS" id="PR00625">
    <property type="entry name" value="JDOMAIN"/>
</dbReference>
<dbReference type="Pfam" id="PF00226">
    <property type="entry name" value="DnaJ"/>
    <property type="match status" value="1"/>
</dbReference>
<gene>
    <name evidence="2" type="ORF">NQ318_022294</name>
</gene>
<accession>A0AAV8Z4G4</accession>